<dbReference type="Proteomes" id="UP001597086">
    <property type="component" value="Unassembled WGS sequence"/>
</dbReference>
<dbReference type="Gene3D" id="1.10.10.1330">
    <property type="entry name" value="RNA polymerase sigma-54 factor, core-binding domain"/>
    <property type="match status" value="1"/>
</dbReference>
<dbReference type="InterPro" id="IPR007046">
    <property type="entry name" value="RNA_pol_sigma_54_core-bd"/>
</dbReference>
<evidence type="ECO:0000256" key="2">
    <source>
        <dbReference type="ARBA" id="ARBA00022478"/>
    </source>
</evidence>
<evidence type="ECO:0000259" key="10">
    <source>
        <dbReference type="Pfam" id="PF04552"/>
    </source>
</evidence>
<keyword evidence="13" id="KW-1185">Reference proteome</keyword>
<reference evidence="13" key="1">
    <citation type="journal article" date="2019" name="Int. J. Syst. Evol. Microbiol.">
        <title>The Global Catalogue of Microorganisms (GCM) 10K type strain sequencing project: providing services to taxonomists for standard genome sequencing and annotation.</title>
        <authorList>
            <consortium name="The Broad Institute Genomics Platform"/>
            <consortium name="The Broad Institute Genome Sequencing Center for Infectious Disease"/>
            <person name="Wu L."/>
            <person name="Ma J."/>
        </authorList>
    </citation>
    <scope>NUCLEOTIDE SEQUENCE [LARGE SCALE GENOMIC DNA]</scope>
    <source>
        <strain evidence="13">CCUG 56098</strain>
    </source>
</reference>
<keyword evidence="3" id="KW-0808">Transferase</keyword>
<keyword evidence="4" id="KW-0548">Nucleotidyltransferase</keyword>
<dbReference type="PROSITE" id="PS00718">
    <property type="entry name" value="SIGMA54_2"/>
    <property type="match status" value="1"/>
</dbReference>
<evidence type="ECO:0000256" key="4">
    <source>
        <dbReference type="ARBA" id="ARBA00022695"/>
    </source>
</evidence>
<keyword evidence="2" id="KW-0240">DNA-directed RNA polymerase</keyword>
<dbReference type="Pfam" id="PF04552">
    <property type="entry name" value="Sigma54_DBD"/>
    <property type="match status" value="1"/>
</dbReference>
<dbReference type="PROSITE" id="PS50044">
    <property type="entry name" value="SIGMA54_3"/>
    <property type="match status" value="1"/>
</dbReference>
<sequence>MSLKQFLQFKLSQKLSPQQIQLMKLIQLPTQAFEQRLKQELEENPALDTGKESEALEDNFDEFDNSDTEYEEDSDNIDAEDINIDEYLSDDEVPEYRTQANNYSADDEEKTMPYAAGTSFTQHLINQLNTFRLTENQEEIAYFLVGSVDESGYIRRSLADITDDLAFTQNIYTTEEEVEQVLKVVHQLDPAGVGARNLQECLSIQLHRKEQSPDVALATTIIDKGFEQFTKKHYKKLMQKFNITEEELKEAIEEIERLNPKPGGSYAGNNKMVEHIVPDFAIKIVDGELELTLNGRNAPELHVSREYNNMLKGYKATKEKSKAQKDAVMFIKQKLDAAKWFIEAVRQRQQTLFVTMSSIMHYQKEYFLTGDERNLRPMILKDIADEIDMDVSTISRVANSKYVDTPYGTKLIKEFFSESMTNDQGEEVSTREIKKILETVIEEESKKKPLTDEALSKILKEKGYPIARRTVAKYREQLDIPVARLRKEL</sequence>
<feature type="compositionally biased region" description="Acidic residues" evidence="9">
    <location>
        <begin position="55"/>
        <end position="93"/>
    </location>
</feature>
<dbReference type="Pfam" id="PF04963">
    <property type="entry name" value="Sigma54_CBD"/>
    <property type="match status" value="1"/>
</dbReference>
<dbReference type="EMBL" id="JBHTKM010000063">
    <property type="protein sequence ID" value="MFD1016723.1"/>
    <property type="molecule type" value="Genomic_DNA"/>
</dbReference>
<dbReference type="PANTHER" id="PTHR32248">
    <property type="entry name" value="RNA POLYMERASE SIGMA-54 FACTOR"/>
    <property type="match status" value="1"/>
</dbReference>
<dbReference type="Pfam" id="PF00309">
    <property type="entry name" value="Sigma54_AID"/>
    <property type="match status" value="1"/>
</dbReference>
<proteinExistence type="inferred from homology"/>
<evidence type="ECO:0000256" key="9">
    <source>
        <dbReference type="SAM" id="MobiDB-lite"/>
    </source>
</evidence>
<evidence type="ECO:0000256" key="8">
    <source>
        <dbReference type="ARBA" id="ARBA00023163"/>
    </source>
</evidence>
<evidence type="ECO:0000313" key="13">
    <source>
        <dbReference type="Proteomes" id="UP001597086"/>
    </source>
</evidence>
<dbReference type="PIRSF" id="PIRSF000774">
    <property type="entry name" value="RpoN"/>
    <property type="match status" value="1"/>
</dbReference>
<comment type="caution">
    <text evidence="12">The sequence shown here is derived from an EMBL/GenBank/DDBJ whole genome shotgun (WGS) entry which is preliminary data.</text>
</comment>
<gene>
    <name evidence="12" type="primary">rpoN</name>
    <name evidence="12" type="ORF">ACFQ13_12415</name>
</gene>
<dbReference type="InterPro" id="IPR038709">
    <property type="entry name" value="RpoN_core-bd_sf"/>
</dbReference>
<evidence type="ECO:0000256" key="7">
    <source>
        <dbReference type="ARBA" id="ARBA00023125"/>
    </source>
</evidence>
<comment type="similarity">
    <text evidence="1">Belongs to the sigma-54 factor family.</text>
</comment>
<dbReference type="Gene3D" id="1.10.10.60">
    <property type="entry name" value="Homeodomain-like"/>
    <property type="match status" value="1"/>
</dbReference>
<dbReference type="InterPro" id="IPR007634">
    <property type="entry name" value="RNA_pol_sigma_54_DNA-bd"/>
</dbReference>
<keyword evidence="6" id="KW-0731">Sigma factor</keyword>
<evidence type="ECO:0000313" key="12">
    <source>
        <dbReference type="EMBL" id="MFD1016723.1"/>
    </source>
</evidence>
<dbReference type="NCBIfam" id="TIGR02395">
    <property type="entry name" value="rpoN_sigma"/>
    <property type="match status" value="1"/>
</dbReference>
<evidence type="ECO:0000256" key="1">
    <source>
        <dbReference type="ARBA" id="ARBA00008798"/>
    </source>
</evidence>
<dbReference type="RefSeq" id="WP_386117775.1">
    <property type="nucleotide sequence ID" value="NZ_JBHTKM010000063.1"/>
</dbReference>
<evidence type="ECO:0000259" key="11">
    <source>
        <dbReference type="Pfam" id="PF04963"/>
    </source>
</evidence>
<dbReference type="PANTHER" id="PTHR32248:SF4">
    <property type="entry name" value="RNA POLYMERASE SIGMA-54 FACTOR"/>
    <property type="match status" value="1"/>
</dbReference>
<keyword evidence="5" id="KW-0805">Transcription regulation</keyword>
<organism evidence="12 13">
    <name type="scientific">Winogradskyella rapida</name>
    <dbReference type="NCBI Taxonomy" id="549701"/>
    <lineage>
        <taxon>Bacteria</taxon>
        <taxon>Pseudomonadati</taxon>
        <taxon>Bacteroidota</taxon>
        <taxon>Flavobacteriia</taxon>
        <taxon>Flavobacteriales</taxon>
        <taxon>Flavobacteriaceae</taxon>
        <taxon>Winogradskyella</taxon>
    </lineage>
</organism>
<protein>
    <submittedName>
        <fullName evidence="12">RNA polymerase factor sigma-54</fullName>
    </submittedName>
</protein>
<evidence type="ECO:0000256" key="3">
    <source>
        <dbReference type="ARBA" id="ARBA00022679"/>
    </source>
</evidence>
<feature type="region of interest" description="Disordered" evidence="9">
    <location>
        <begin position="42"/>
        <end position="94"/>
    </location>
</feature>
<keyword evidence="8" id="KW-0804">Transcription</keyword>
<evidence type="ECO:0000256" key="5">
    <source>
        <dbReference type="ARBA" id="ARBA00023015"/>
    </source>
</evidence>
<dbReference type="InterPro" id="IPR000394">
    <property type="entry name" value="RNA_pol_sigma_54"/>
</dbReference>
<feature type="domain" description="RNA polymerase sigma factor 54 core-binding" evidence="11">
    <location>
        <begin position="116"/>
        <end position="307"/>
    </location>
</feature>
<accession>A0ABW3KVL4</accession>
<evidence type="ECO:0000256" key="6">
    <source>
        <dbReference type="ARBA" id="ARBA00023082"/>
    </source>
</evidence>
<name>A0ABW3KVL4_9FLAO</name>
<feature type="domain" description="RNA polymerase sigma factor 54 DNA-binding" evidence="10">
    <location>
        <begin position="330"/>
        <end position="487"/>
    </location>
</feature>
<keyword evidence="7" id="KW-0238">DNA-binding</keyword>
<dbReference type="PRINTS" id="PR00045">
    <property type="entry name" value="SIGMA54FCT"/>
</dbReference>